<comment type="caution">
    <text evidence="2">The sequence shown here is derived from an EMBL/GenBank/DDBJ whole genome shotgun (WGS) entry which is preliminary data.</text>
</comment>
<sequence>MSRLLGVNTLVFNEELSEGTVQQLTYIKTIKELGFSFVEIRREFLRNLTEELLETKTEAERFQMPLYYSVPSVLFESREINPALTTYFEEARMMGAIQVKVTLGDYHDLQENHVESLAHLFKQYPDIQLSIENDQSIEGGSAKALSDFIFVAHSHQLPIQLTFDTGNVLYIQELAEEAAVVLKDYVNYIHIKNVKQTPDHQFELALIGTGDIDIQDVLAVFPENIPAAIEYPCGNKETAIDVLKAEKAQLI</sequence>
<reference evidence="2" key="1">
    <citation type="journal article" date="2021" name="PeerJ">
        <title>Extensive microbial diversity within the chicken gut microbiome revealed by metagenomics and culture.</title>
        <authorList>
            <person name="Gilroy R."/>
            <person name="Ravi A."/>
            <person name="Getino M."/>
            <person name="Pursley I."/>
            <person name="Horton D.L."/>
            <person name="Alikhan N.F."/>
            <person name="Baker D."/>
            <person name="Gharbi K."/>
            <person name="Hall N."/>
            <person name="Watson M."/>
            <person name="Adriaenssens E.M."/>
            <person name="Foster-Nyarko E."/>
            <person name="Jarju S."/>
            <person name="Secka A."/>
            <person name="Antonio M."/>
            <person name="Oren A."/>
            <person name="Chaudhuri R.R."/>
            <person name="La Ragione R."/>
            <person name="Hildebrand F."/>
            <person name="Pallen M.J."/>
        </authorList>
    </citation>
    <scope>NUCLEOTIDE SEQUENCE</scope>
    <source>
        <strain evidence="2">CHK171-505</strain>
    </source>
</reference>
<name>A0A9D2KXT6_9LACT</name>
<reference evidence="2" key="2">
    <citation type="submission" date="2021-04" db="EMBL/GenBank/DDBJ databases">
        <authorList>
            <person name="Gilroy R."/>
        </authorList>
    </citation>
    <scope>NUCLEOTIDE SEQUENCE</scope>
    <source>
        <strain evidence="2">CHK171-505</strain>
    </source>
</reference>
<dbReference type="InterPro" id="IPR013022">
    <property type="entry name" value="Xyl_isomerase-like_TIM-brl"/>
</dbReference>
<protein>
    <submittedName>
        <fullName evidence="2">Sugar phosphate isomerase/epimerase</fullName>
    </submittedName>
</protein>
<evidence type="ECO:0000313" key="3">
    <source>
        <dbReference type="Proteomes" id="UP000886856"/>
    </source>
</evidence>
<dbReference type="Proteomes" id="UP000886856">
    <property type="component" value="Unassembled WGS sequence"/>
</dbReference>
<dbReference type="InterPro" id="IPR036237">
    <property type="entry name" value="Xyl_isomerase-like_sf"/>
</dbReference>
<accession>A0A9D2KXT6</accession>
<evidence type="ECO:0000259" key="1">
    <source>
        <dbReference type="Pfam" id="PF01261"/>
    </source>
</evidence>
<dbReference type="SUPFAM" id="SSF51658">
    <property type="entry name" value="Xylose isomerase-like"/>
    <property type="match status" value="1"/>
</dbReference>
<feature type="domain" description="Xylose isomerase-like TIM barrel" evidence="1">
    <location>
        <begin position="29"/>
        <end position="221"/>
    </location>
</feature>
<gene>
    <name evidence="2" type="ORF">H9948_07310</name>
</gene>
<dbReference type="Pfam" id="PF01261">
    <property type="entry name" value="AP_endonuc_2"/>
    <property type="match status" value="1"/>
</dbReference>
<dbReference type="GO" id="GO:0016853">
    <property type="term" value="F:isomerase activity"/>
    <property type="evidence" value="ECO:0007669"/>
    <property type="project" value="UniProtKB-KW"/>
</dbReference>
<evidence type="ECO:0000313" key="2">
    <source>
        <dbReference type="EMBL" id="HJA90584.1"/>
    </source>
</evidence>
<dbReference type="EMBL" id="DWYW01000170">
    <property type="protein sequence ID" value="HJA90584.1"/>
    <property type="molecule type" value="Genomic_DNA"/>
</dbReference>
<dbReference type="Gene3D" id="3.20.20.150">
    <property type="entry name" value="Divalent-metal-dependent TIM barrel enzymes"/>
    <property type="match status" value="1"/>
</dbReference>
<proteinExistence type="predicted"/>
<keyword evidence="2" id="KW-0413">Isomerase</keyword>
<dbReference type="AlphaFoldDB" id="A0A9D2KXT6"/>
<organism evidence="2 3">
    <name type="scientific">Candidatus Jeotgalibaca merdavium</name>
    <dbReference type="NCBI Taxonomy" id="2838627"/>
    <lineage>
        <taxon>Bacteria</taxon>
        <taxon>Bacillati</taxon>
        <taxon>Bacillota</taxon>
        <taxon>Bacilli</taxon>
        <taxon>Lactobacillales</taxon>
        <taxon>Carnobacteriaceae</taxon>
        <taxon>Jeotgalibaca</taxon>
    </lineage>
</organism>